<sequence>MQTVTLIMSLSSSDPDSVDDPAAEVLADAAVMLAPMVRWLLGHGVPLGALTRTLKQVYLDEGRSELARRGQRVTDSALSVLTGVHRKDVRQMQTERPGRPALAPTPAAMLFTRWITDLSCRDAEGRPRASLPRQGPAPSFESLAREVCSDVHPRTLLEELLRLGLVRVDGEEVLRLSDRFVLPGRDPAAAQAMAVNVADHLAAAVHNLGCDLPGRRLLEQSVFAEGLSPQAAAELGVLARAIWAEALERMVREAEQRLDRDRDRDRDAEGAAPVARMRFGVYYFTDMEDADDDDDAGRARPRR</sequence>
<dbReference type="Pfam" id="PF20112">
    <property type="entry name" value="DUF6502"/>
    <property type="match status" value="1"/>
</dbReference>
<keyword evidence="2" id="KW-1185">Reference proteome</keyword>
<name>A0A059KGV2_9BURK</name>
<dbReference type="AlphaFoldDB" id="A0A059KGV2"/>
<accession>A0A059KGV2</accession>
<reference evidence="1 2" key="1">
    <citation type="journal article" date="2014" name="FEMS Microbiol. Ecol.">
        <title>Sphaerotilus natans encrusted with nanoball-shaped Fe(III) oxide minerals formed by nitrate-reducing mixotrophic Fe(II) oxidation.</title>
        <authorList>
            <person name="Park S."/>
            <person name="Kim D.H."/>
            <person name="Lee J.H."/>
            <person name="Hur H.G."/>
        </authorList>
    </citation>
    <scope>NUCLEOTIDE SEQUENCE [LARGE SCALE GENOMIC DNA]</scope>
    <source>
        <strain evidence="1 2">DSM 6575</strain>
    </source>
</reference>
<dbReference type="InterPro" id="IPR045445">
    <property type="entry name" value="DUF6502"/>
</dbReference>
<dbReference type="Proteomes" id="UP000026714">
    <property type="component" value="Unassembled WGS sequence"/>
</dbReference>
<evidence type="ECO:0000313" key="2">
    <source>
        <dbReference type="Proteomes" id="UP000026714"/>
    </source>
</evidence>
<evidence type="ECO:0000313" key="1">
    <source>
        <dbReference type="EMBL" id="KDB50575.1"/>
    </source>
</evidence>
<protein>
    <submittedName>
        <fullName evidence="1">Uncharacterized protein</fullName>
    </submittedName>
</protein>
<dbReference type="STRING" id="34103.SAMN05421778_10517"/>
<dbReference type="EMBL" id="AZRA01000126">
    <property type="protein sequence ID" value="KDB50575.1"/>
    <property type="molecule type" value="Genomic_DNA"/>
</dbReference>
<gene>
    <name evidence="1" type="ORF">X805_38340</name>
</gene>
<proteinExistence type="predicted"/>
<organism evidence="1 2">
    <name type="scientific">Sphaerotilus natans subsp. natans DSM 6575</name>
    <dbReference type="NCBI Taxonomy" id="1286631"/>
    <lineage>
        <taxon>Bacteria</taxon>
        <taxon>Pseudomonadati</taxon>
        <taxon>Pseudomonadota</taxon>
        <taxon>Betaproteobacteria</taxon>
        <taxon>Burkholderiales</taxon>
        <taxon>Sphaerotilaceae</taxon>
        <taxon>Sphaerotilus</taxon>
    </lineage>
</organism>
<dbReference type="eggNOG" id="COG5281">
    <property type="taxonomic scope" value="Bacteria"/>
</dbReference>
<dbReference type="PATRIC" id="fig|1286631.3.peg.3727"/>
<comment type="caution">
    <text evidence="1">The sequence shown here is derived from an EMBL/GenBank/DDBJ whole genome shotgun (WGS) entry which is preliminary data.</text>
</comment>